<name>A0A1G7GCN5_9SPHI</name>
<gene>
    <name evidence="1" type="ORF">SAMN05216464_11082</name>
</gene>
<dbReference type="InterPro" id="IPR005901">
    <property type="entry name" value="GLPGLI"/>
</dbReference>
<dbReference type="AlphaFoldDB" id="A0A1G7GCN5"/>
<keyword evidence="2" id="KW-1185">Reference proteome</keyword>
<dbReference type="STRING" id="1391627.SAMN05216464_11082"/>
<organism evidence="1 2">
    <name type="scientific">Mucilaginibacter pineti</name>
    <dbReference type="NCBI Taxonomy" id="1391627"/>
    <lineage>
        <taxon>Bacteria</taxon>
        <taxon>Pseudomonadati</taxon>
        <taxon>Bacteroidota</taxon>
        <taxon>Sphingobacteriia</taxon>
        <taxon>Sphingobacteriales</taxon>
        <taxon>Sphingobacteriaceae</taxon>
        <taxon>Mucilaginibacter</taxon>
    </lineage>
</organism>
<sequence length="269" mass="30412">MKPYFTIRIAFITATLLCSMLRLYAQKNEPVLARAYYSFSHMPDTLNPNHINTDNMILLLGKTSTVYRSNDRLKSDSMMLSKIKSKTMGSGTPVANTGSHTVLYFDGGALKAFQQDFLVNTYLYPIEYPTINWQIAPDTATIKGQLCQKATGEWKGRTYTAWFCKDIPFRAGPWKLNGLPGLILQAYDTKRQVEFQLVAYESNVPTQSVIERDKEVIVTTKAQYLKMKELFLNDPTAYIKASMPGVTNIKLPSPYVRKPAANNPLELVK</sequence>
<accession>A0A1G7GCN5</accession>
<dbReference type="RefSeq" id="WP_091151930.1">
    <property type="nucleotide sequence ID" value="NZ_FNAI01000010.1"/>
</dbReference>
<dbReference type="OrthoDB" id="1440774at2"/>
<proteinExistence type="predicted"/>
<evidence type="ECO:0000313" key="1">
    <source>
        <dbReference type="EMBL" id="SDE85912.1"/>
    </source>
</evidence>
<dbReference type="Pfam" id="PF09697">
    <property type="entry name" value="Porph_ging"/>
    <property type="match status" value="1"/>
</dbReference>
<reference evidence="1 2" key="1">
    <citation type="submission" date="2016-10" db="EMBL/GenBank/DDBJ databases">
        <authorList>
            <person name="de Groot N.N."/>
        </authorList>
    </citation>
    <scope>NUCLEOTIDE SEQUENCE [LARGE SCALE GENOMIC DNA]</scope>
    <source>
        <strain evidence="1 2">47C3B</strain>
    </source>
</reference>
<protein>
    <submittedName>
        <fullName evidence="1">GLPGLI family protein</fullName>
    </submittedName>
</protein>
<evidence type="ECO:0000313" key="2">
    <source>
        <dbReference type="Proteomes" id="UP000199072"/>
    </source>
</evidence>
<dbReference type="Proteomes" id="UP000199072">
    <property type="component" value="Unassembled WGS sequence"/>
</dbReference>
<dbReference type="EMBL" id="FNAI01000010">
    <property type="protein sequence ID" value="SDE85912.1"/>
    <property type="molecule type" value="Genomic_DNA"/>
</dbReference>
<dbReference type="NCBIfam" id="TIGR01200">
    <property type="entry name" value="GLPGLI"/>
    <property type="match status" value="1"/>
</dbReference>